<feature type="compositionally biased region" description="Low complexity" evidence="1">
    <location>
        <begin position="686"/>
        <end position="709"/>
    </location>
</feature>
<feature type="compositionally biased region" description="Low complexity" evidence="1">
    <location>
        <begin position="850"/>
        <end position="860"/>
    </location>
</feature>
<reference evidence="2 3" key="1">
    <citation type="journal article" date="2010" name="Science">
        <title>Genomic analysis of organismal complexity in the multicellular green alga Volvox carteri.</title>
        <authorList>
            <person name="Prochnik S.E."/>
            <person name="Umen J."/>
            <person name="Nedelcu A.M."/>
            <person name="Hallmann A."/>
            <person name="Miller S.M."/>
            <person name="Nishii I."/>
            <person name="Ferris P."/>
            <person name="Kuo A."/>
            <person name="Mitros T."/>
            <person name="Fritz-Laylin L.K."/>
            <person name="Hellsten U."/>
            <person name="Chapman J."/>
            <person name="Simakov O."/>
            <person name="Rensing S.A."/>
            <person name="Terry A."/>
            <person name="Pangilinan J."/>
            <person name="Kapitonov V."/>
            <person name="Jurka J."/>
            <person name="Salamov A."/>
            <person name="Shapiro H."/>
            <person name="Schmutz J."/>
            <person name="Grimwood J."/>
            <person name="Lindquist E."/>
            <person name="Lucas S."/>
            <person name="Grigoriev I.V."/>
            <person name="Schmitt R."/>
            <person name="Kirk D."/>
            <person name="Rokhsar D.S."/>
        </authorList>
    </citation>
    <scope>NUCLEOTIDE SEQUENCE [LARGE SCALE GENOMIC DNA]</scope>
    <source>
        <strain evidence="3">f. Nagariensis / Eve</strain>
    </source>
</reference>
<dbReference type="RefSeq" id="XP_002954203.1">
    <property type="nucleotide sequence ID" value="XM_002954157.1"/>
</dbReference>
<dbReference type="Proteomes" id="UP000001058">
    <property type="component" value="Unassembled WGS sequence"/>
</dbReference>
<feature type="region of interest" description="Disordered" evidence="1">
    <location>
        <begin position="818"/>
        <end position="860"/>
    </location>
</feature>
<dbReference type="eggNOG" id="ENOG502T02N">
    <property type="taxonomic scope" value="Eukaryota"/>
</dbReference>
<dbReference type="GeneID" id="9624193"/>
<feature type="compositionally biased region" description="Acidic residues" evidence="1">
    <location>
        <begin position="608"/>
        <end position="648"/>
    </location>
</feature>
<dbReference type="KEGG" id="vcn:VOLCADRAFT_118649"/>
<organism evidence="3">
    <name type="scientific">Volvox carteri f. nagariensis</name>
    <dbReference type="NCBI Taxonomy" id="3068"/>
    <lineage>
        <taxon>Eukaryota</taxon>
        <taxon>Viridiplantae</taxon>
        <taxon>Chlorophyta</taxon>
        <taxon>core chlorophytes</taxon>
        <taxon>Chlorophyceae</taxon>
        <taxon>CS clade</taxon>
        <taxon>Chlamydomonadales</taxon>
        <taxon>Volvocaceae</taxon>
        <taxon>Volvox</taxon>
    </lineage>
</organism>
<proteinExistence type="predicted"/>
<feature type="region of interest" description="Disordered" evidence="1">
    <location>
        <begin position="1"/>
        <end position="114"/>
    </location>
</feature>
<gene>
    <name evidence="2" type="ORF">VOLCADRAFT_118649</name>
</gene>
<name>D8U6D9_VOLCA</name>
<dbReference type="AlphaFoldDB" id="D8U6D9"/>
<dbReference type="InParanoid" id="D8U6D9"/>
<feature type="region of interest" description="Disordered" evidence="1">
    <location>
        <begin position="914"/>
        <end position="934"/>
    </location>
</feature>
<feature type="region of interest" description="Disordered" evidence="1">
    <location>
        <begin position="879"/>
        <end position="899"/>
    </location>
</feature>
<feature type="compositionally biased region" description="Low complexity" evidence="1">
    <location>
        <begin position="399"/>
        <end position="416"/>
    </location>
</feature>
<evidence type="ECO:0000313" key="3">
    <source>
        <dbReference type="Proteomes" id="UP000001058"/>
    </source>
</evidence>
<feature type="region of interest" description="Disordered" evidence="1">
    <location>
        <begin position="608"/>
        <end position="781"/>
    </location>
</feature>
<feature type="compositionally biased region" description="Polar residues" evidence="1">
    <location>
        <begin position="885"/>
        <end position="899"/>
    </location>
</feature>
<protein>
    <submittedName>
        <fullName evidence="2">Uncharacterized protein</fullName>
    </submittedName>
</protein>
<feature type="compositionally biased region" description="Acidic residues" evidence="1">
    <location>
        <begin position="972"/>
        <end position="989"/>
    </location>
</feature>
<feature type="compositionally biased region" description="Basic and acidic residues" evidence="1">
    <location>
        <begin position="920"/>
        <end position="934"/>
    </location>
</feature>
<feature type="region of interest" description="Disordered" evidence="1">
    <location>
        <begin position="956"/>
        <end position="990"/>
    </location>
</feature>
<dbReference type="OrthoDB" id="568476at2759"/>
<feature type="region of interest" description="Disordered" evidence="1">
    <location>
        <begin position="380"/>
        <end position="426"/>
    </location>
</feature>
<evidence type="ECO:0000313" key="2">
    <source>
        <dbReference type="EMBL" id="EFJ44627.1"/>
    </source>
</evidence>
<feature type="compositionally biased region" description="Low complexity" evidence="1">
    <location>
        <begin position="13"/>
        <end position="26"/>
    </location>
</feature>
<feature type="compositionally biased region" description="Polar residues" evidence="1">
    <location>
        <begin position="63"/>
        <end position="95"/>
    </location>
</feature>
<dbReference type="EMBL" id="GL378362">
    <property type="protein sequence ID" value="EFJ44627.1"/>
    <property type="molecule type" value="Genomic_DNA"/>
</dbReference>
<keyword evidence="3" id="KW-1185">Reference proteome</keyword>
<sequence>MESVGRMTRSRAKALAATPLAALPAKTPEPKTTSRRRKGATRAQEQHAQEAAPKQLQFHKDAASQQPTIDQQRASTESSEQLTSDDPQASQTASDITAPASNPDDSDTQAETHDNPSVLMASPIILAHKDQSLSSSIEPFPLNLTVTASAPETIACVSCTANTQPEPAASPLRFQTQTNIAISSLPAADSLDLAQPVADSPLSIATDSPMCSPLPLDASLLPAMNSPLPAAFSPLPAVMEASPLGGILHHHHPLAPSPPPGTVAAPPEGSPMGITTPLSFTSDAPQNGVMAFVQPLPASIPASPLSLTAEAIDEAIFSPLPEDGPGDSPISLSGAVELSSPQLMAPLQPQLLHGVLEMEGMHHVDDDDAMMADATPLAPDQLGANAVSPPTFASDRRAATPGTGPSPAPAFAGAPPDSVPHASASPAPVLSSFQGFAAVFSTPAGSELEPDSPSLAGLMSTAAAAAPSPSMFLFSASASDVAVASMPTPSTLILDHASAEATGTDSACAAAPSPIMTVDYTGALSTTAVMVTPTLDIAGASAENATTQCTAANTTVSPQEGVCLPPAPAPTPESGALPGWTLSQTPLANALAVSLSGHSEAKCVDAGCEENDDQEMEAEVETDDDDEEDDDEEGAEEYEVEAEADDENQQLQVQELTQLPIGSPVEDMDMEDQPQIQKADTPAPPAATRTATAQQPTPAAAAPGARTPAFQGRSPAVGPAFRTGTAKPTPIDKASTKASVTPGSRPGYVTVESRYQRTPTTGSTAARPRPSLAAATSTATTTNTAAVAKSVKRVSIHTPEGLRTVGVHRHVVPTPFRPKSAQVLAPPQPPPQDQASNGAAVADAVREAQPEQPQQPFNPQTVAVAEERRAKAAERLKAIHATEQGPASVSATAARQSSGPGYLAPTAAFAVKASAKPLKSKVETGHSDPRSLRQLRRDVKEAVAKKEAKAALTEVRNTKLISKEPERQLPMPDDDEGSDDQAEYNEGQENDLVAAMTGLEGRHLRFNDKGTTSESPQRTVLRGLPVAVGKYKRFD</sequence>
<accession>D8U6D9</accession>
<evidence type="ECO:0000256" key="1">
    <source>
        <dbReference type="SAM" id="MobiDB-lite"/>
    </source>
</evidence>